<reference evidence="8 9" key="1">
    <citation type="submission" date="2016-10" db="EMBL/GenBank/DDBJ databases">
        <authorList>
            <person name="Varghese N."/>
            <person name="Submissions S."/>
        </authorList>
    </citation>
    <scope>NUCLEOTIDE SEQUENCE [LARGE SCALE GENOMIC DNA]</scope>
    <source>
        <strain evidence="8 9">DSM 1361</strain>
    </source>
</reference>
<dbReference type="PROSITE" id="PS51257">
    <property type="entry name" value="PROKAR_LIPOPROTEIN"/>
    <property type="match status" value="1"/>
</dbReference>
<evidence type="ECO:0000256" key="6">
    <source>
        <dbReference type="RuleBase" id="RU003983"/>
    </source>
</evidence>
<accession>A0A662ZJT9</accession>
<protein>
    <submittedName>
        <fullName evidence="8">Peptidase family M48</fullName>
    </submittedName>
</protein>
<sequence>MKYRKFLTCCIAAIIAAGCSISGQKNSDRAFTITEMDRMSEVYYKEFSDNHNITKSAVRELRTSQCIMRALTRSVEGAYAGMRTEWAVDITRDCSMNTAVLSHGHLLISNCVVGKLQNQDQEAYIIAHAFAHTLLEHDNERISPYLAEKSKEKDYSFKRYLRSEGGYDVFTRAVGLPGREGLITPYSLEQEMMADIIAINTMANAGFNPSAALIVWQNMNIDPDLNAGKYIETHPHSSDYLNQLSELVEKAMPEYRRVRTDYGRVPLCQK</sequence>
<keyword evidence="2" id="KW-0479">Metal-binding</keyword>
<evidence type="ECO:0000313" key="8">
    <source>
        <dbReference type="EMBL" id="SFP59605.1"/>
    </source>
</evidence>
<dbReference type="Pfam" id="PF01435">
    <property type="entry name" value="Peptidase_M48"/>
    <property type="match status" value="1"/>
</dbReference>
<feature type="domain" description="Peptidase M48" evidence="7">
    <location>
        <begin position="76"/>
        <end position="247"/>
    </location>
</feature>
<comment type="cofactor">
    <cofactor evidence="6">
        <name>Zn(2+)</name>
        <dbReference type="ChEBI" id="CHEBI:29105"/>
    </cofactor>
    <text evidence="6">Binds 1 zinc ion per subunit.</text>
</comment>
<dbReference type="Proteomes" id="UP000243745">
    <property type="component" value="Unassembled WGS sequence"/>
</dbReference>
<keyword evidence="4 6" id="KW-0862">Zinc</keyword>
<dbReference type="PANTHER" id="PTHR22726">
    <property type="entry name" value="METALLOENDOPEPTIDASE OMA1"/>
    <property type="match status" value="1"/>
</dbReference>
<dbReference type="AlphaFoldDB" id="A0A662ZJT9"/>
<dbReference type="OrthoDB" id="9810445at2"/>
<dbReference type="GO" id="GO:0051603">
    <property type="term" value="P:proteolysis involved in protein catabolic process"/>
    <property type="evidence" value="ECO:0007669"/>
    <property type="project" value="TreeGrafter"/>
</dbReference>
<dbReference type="GO" id="GO:0016020">
    <property type="term" value="C:membrane"/>
    <property type="evidence" value="ECO:0007669"/>
    <property type="project" value="TreeGrafter"/>
</dbReference>
<dbReference type="InterPro" id="IPR051156">
    <property type="entry name" value="Mito/Outer_Membr_Metalloprot"/>
</dbReference>
<dbReference type="GO" id="GO:0004222">
    <property type="term" value="F:metalloendopeptidase activity"/>
    <property type="evidence" value="ECO:0007669"/>
    <property type="project" value="InterPro"/>
</dbReference>
<keyword evidence="3 6" id="KW-0378">Hydrolase</keyword>
<comment type="similarity">
    <text evidence="6">Belongs to the peptidase M48 family.</text>
</comment>
<dbReference type="GO" id="GO:0046872">
    <property type="term" value="F:metal ion binding"/>
    <property type="evidence" value="ECO:0007669"/>
    <property type="project" value="UniProtKB-KW"/>
</dbReference>
<name>A0A662ZJT9_9GAMM</name>
<evidence type="ECO:0000313" key="9">
    <source>
        <dbReference type="Proteomes" id="UP000243745"/>
    </source>
</evidence>
<evidence type="ECO:0000256" key="4">
    <source>
        <dbReference type="ARBA" id="ARBA00022833"/>
    </source>
</evidence>
<evidence type="ECO:0000256" key="5">
    <source>
        <dbReference type="ARBA" id="ARBA00023049"/>
    </source>
</evidence>
<evidence type="ECO:0000256" key="2">
    <source>
        <dbReference type="ARBA" id="ARBA00022723"/>
    </source>
</evidence>
<gene>
    <name evidence="8" type="ORF">SAMN02910344_01823</name>
</gene>
<dbReference type="PANTHER" id="PTHR22726:SF1">
    <property type="entry name" value="METALLOENDOPEPTIDASE OMA1, MITOCHONDRIAL"/>
    <property type="match status" value="1"/>
</dbReference>
<dbReference type="InterPro" id="IPR001915">
    <property type="entry name" value="Peptidase_M48"/>
</dbReference>
<keyword evidence="9" id="KW-1185">Reference proteome</keyword>
<evidence type="ECO:0000256" key="3">
    <source>
        <dbReference type="ARBA" id="ARBA00022801"/>
    </source>
</evidence>
<keyword evidence="5 6" id="KW-0482">Metalloprotease</keyword>
<evidence type="ECO:0000259" key="7">
    <source>
        <dbReference type="Pfam" id="PF01435"/>
    </source>
</evidence>
<evidence type="ECO:0000256" key="1">
    <source>
        <dbReference type="ARBA" id="ARBA00022670"/>
    </source>
</evidence>
<organism evidence="8 9">
    <name type="scientific">Ruminobacter amylophilus</name>
    <dbReference type="NCBI Taxonomy" id="867"/>
    <lineage>
        <taxon>Bacteria</taxon>
        <taxon>Pseudomonadati</taxon>
        <taxon>Pseudomonadota</taxon>
        <taxon>Gammaproteobacteria</taxon>
        <taxon>Aeromonadales</taxon>
        <taxon>Succinivibrionaceae</taxon>
        <taxon>Ruminobacter</taxon>
    </lineage>
</organism>
<proteinExistence type="inferred from homology"/>
<dbReference type="RefSeq" id="WP_093143039.1">
    <property type="nucleotide sequence ID" value="NZ_FOXF01000041.1"/>
</dbReference>
<dbReference type="EMBL" id="FOXF01000041">
    <property type="protein sequence ID" value="SFP59605.1"/>
    <property type="molecule type" value="Genomic_DNA"/>
</dbReference>
<keyword evidence="1 6" id="KW-0645">Protease</keyword>